<keyword evidence="2" id="KW-1185">Reference proteome</keyword>
<dbReference type="Proteomes" id="UP000619238">
    <property type="component" value="Unassembled WGS sequence"/>
</dbReference>
<name>A0ABR7Q8W7_9FLAO</name>
<protein>
    <recommendedName>
        <fullName evidence="3">Ribosomal subunit interface protein</fullName>
    </recommendedName>
</protein>
<reference evidence="1 2" key="1">
    <citation type="submission" date="2020-07" db="EMBL/GenBank/DDBJ databases">
        <title>Description of Kordia aestuariivivens sp. nov., isolated from a tidal flat.</title>
        <authorList>
            <person name="Park S."/>
            <person name="Yoon J.-H."/>
        </authorList>
    </citation>
    <scope>NUCLEOTIDE SEQUENCE [LARGE SCALE GENOMIC DNA]</scope>
    <source>
        <strain evidence="1 2">YSTF-M3</strain>
    </source>
</reference>
<evidence type="ECO:0000313" key="1">
    <source>
        <dbReference type="EMBL" id="MBC8754806.1"/>
    </source>
</evidence>
<accession>A0ABR7Q8W7</accession>
<proteinExistence type="predicted"/>
<dbReference type="EMBL" id="JACGWS010000004">
    <property type="protein sequence ID" value="MBC8754806.1"/>
    <property type="molecule type" value="Genomic_DNA"/>
</dbReference>
<organism evidence="1 2">
    <name type="scientific">Kordia aestuariivivens</name>
    <dbReference type="NCBI Taxonomy" id="2759037"/>
    <lineage>
        <taxon>Bacteria</taxon>
        <taxon>Pseudomonadati</taxon>
        <taxon>Bacteroidota</taxon>
        <taxon>Flavobacteriia</taxon>
        <taxon>Flavobacteriales</taxon>
        <taxon>Flavobacteriaceae</taxon>
        <taxon>Kordia</taxon>
    </lineage>
</organism>
<sequence>MNTTQEKIRQISLSADALHLKALSVDAATESLMKHIHEVTLELASKGTQVSGARILEAKVEKEMIHFKFDDPDNLIDHVSLSLNRSNPKAKIEVHHTSARS</sequence>
<gene>
    <name evidence="1" type="ORF">H2O64_09000</name>
</gene>
<evidence type="ECO:0008006" key="3">
    <source>
        <dbReference type="Google" id="ProtNLM"/>
    </source>
</evidence>
<dbReference type="RefSeq" id="WP_187561853.1">
    <property type="nucleotide sequence ID" value="NZ_JACGWS010000004.1"/>
</dbReference>
<evidence type="ECO:0000313" key="2">
    <source>
        <dbReference type="Proteomes" id="UP000619238"/>
    </source>
</evidence>
<comment type="caution">
    <text evidence="1">The sequence shown here is derived from an EMBL/GenBank/DDBJ whole genome shotgun (WGS) entry which is preliminary data.</text>
</comment>